<dbReference type="Gene3D" id="3.10.20.740">
    <property type="match status" value="1"/>
</dbReference>
<evidence type="ECO:0000256" key="8">
    <source>
        <dbReference type="ARBA" id="ARBA00022967"/>
    </source>
</evidence>
<evidence type="ECO:0000256" key="3">
    <source>
        <dbReference type="ARBA" id="ARBA00005404"/>
    </source>
</evidence>
<evidence type="ECO:0000256" key="9">
    <source>
        <dbReference type="ARBA" id="ARBA00023004"/>
    </source>
</evidence>
<evidence type="ECO:0000256" key="10">
    <source>
        <dbReference type="ARBA" id="ARBA00023014"/>
    </source>
</evidence>
<comment type="subcellular location">
    <subcellularLocation>
        <location evidence="2">Membrane</location>
    </subcellularLocation>
</comment>
<dbReference type="Pfam" id="PF13510">
    <property type="entry name" value="Fer2_4"/>
    <property type="match status" value="1"/>
</dbReference>
<accession>A0A1I2EG47</accession>
<evidence type="ECO:0000256" key="5">
    <source>
        <dbReference type="ARBA" id="ARBA00022714"/>
    </source>
</evidence>
<proteinExistence type="inferred from homology"/>
<dbReference type="InterPro" id="IPR009016">
    <property type="entry name" value="Fe_hydrogenase"/>
</dbReference>
<dbReference type="Gene3D" id="4.10.260.20">
    <property type="entry name" value="Iron hydrogenase, small subunit"/>
    <property type="match status" value="1"/>
</dbReference>
<evidence type="ECO:0000256" key="2">
    <source>
        <dbReference type="ARBA" id="ARBA00004370"/>
    </source>
</evidence>
<dbReference type="Pfam" id="PF12838">
    <property type="entry name" value="Fer4_7"/>
    <property type="match status" value="1"/>
</dbReference>
<dbReference type="PROSITE" id="PS00641">
    <property type="entry name" value="COMPLEX1_75K_1"/>
    <property type="match status" value="1"/>
</dbReference>
<dbReference type="InterPro" id="IPR017900">
    <property type="entry name" value="4Fe4S_Fe_S_CS"/>
</dbReference>
<dbReference type="SUPFAM" id="SSF53920">
    <property type="entry name" value="Fe-only hydrogenase"/>
    <property type="match status" value="1"/>
</dbReference>
<feature type="domain" description="4Fe-4S ferredoxin-type" evidence="15">
    <location>
        <begin position="136"/>
        <end position="166"/>
    </location>
</feature>
<dbReference type="GO" id="GO:0051539">
    <property type="term" value="F:4 iron, 4 sulfur cluster binding"/>
    <property type="evidence" value="ECO:0007669"/>
    <property type="project" value="UniProtKB-KW"/>
</dbReference>
<evidence type="ECO:0000256" key="12">
    <source>
        <dbReference type="ARBA" id="ARBA00023136"/>
    </source>
</evidence>
<dbReference type="PROSITE" id="PS00198">
    <property type="entry name" value="4FE4S_FER_1"/>
    <property type="match status" value="1"/>
</dbReference>
<keyword evidence="10" id="KW-0411">Iron-sulfur</keyword>
<dbReference type="InterPro" id="IPR004108">
    <property type="entry name" value="Fe_hydrogenase_lsu_C"/>
</dbReference>
<dbReference type="GO" id="GO:0008137">
    <property type="term" value="F:NADH dehydrogenase (ubiquinone) activity"/>
    <property type="evidence" value="ECO:0007669"/>
    <property type="project" value="InterPro"/>
</dbReference>
<feature type="domain" description="4Fe-4S His(Cys)3-ligated-type" evidence="16">
    <location>
        <begin position="78"/>
        <end position="117"/>
    </location>
</feature>
<dbReference type="InterPro" id="IPR013352">
    <property type="entry name" value="Fe_hydrogenase_subset"/>
</dbReference>
<keyword evidence="5" id="KW-0001">2Fe-2S</keyword>
<comment type="cofactor">
    <cofactor evidence="1">
        <name>[4Fe-4S] cluster</name>
        <dbReference type="ChEBI" id="CHEBI:49883"/>
    </cofactor>
</comment>
<organism evidence="17 18">
    <name type="scientific">Succiniclasticum ruminis DSM 9236</name>
    <dbReference type="NCBI Taxonomy" id="1123323"/>
    <lineage>
        <taxon>Bacteria</taxon>
        <taxon>Bacillati</taxon>
        <taxon>Bacillota</taxon>
        <taxon>Negativicutes</taxon>
        <taxon>Acidaminococcales</taxon>
        <taxon>Acidaminococcaceae</taxon>
        <taxon>Succiniclasticum</taxon>
    </lineage>
</organism>
<dbReference type="GO" id="GO:0005506">
    <property type="term" value="F:iron ion binding"/>
    <property type="evidence" value="ECO:0007669"/>
    <property type="project" value="InterPro"/>
</dbReference>
<keyword evidence="8" id="KW-1278">Translocase</keyword>
<dbReference type="InterPro" id="IPR050340">
    <property type="entry name" value="Cytosolic_Fe-S_CAF"/>
</dbReference>
<dbReference type="RefSeq" id="WP_093914396.1">
    <property type="nucleotide sequence ID" value="NZ_FONL01000036.1"/>
</dbReference>
<evidence type="ECO:0000256" key="11">
    <source>
        <dbReference type="ARBA" id="ARBA00023027"/>
    </source>
</evidence>
<dbReference type="GO" id="GO:0042773">
    <property type="term" value="P:ATP synthesis coupled electron transport"/>
    <property type="evidence" value="ECO:0007669"/>
    <property type="project" value="InterPro"/>
</dbReference>
<dbReference type="PROSITE" id="PS51839">
    <property type="entry name" value="4FE4S_HC3"/>
    <property type="match status" value="1"/>
</dbReference>
<dbReference type="Pfam" id="PF02256">
    <property type="entry name" value="Fe_hyd_SSU"/>
    <property type="match status" value="1"/>
</dbReference>
<evidence type="ECO:0000313" key="17">
    <source>
        <dbReference type="EMBL" id="SFE91220.1"/>
    </source>
</evidence>
<dbReference type="CDD" id="cd00207">
    <property type="entry name" value="fer2"/>
    <property type="match status" value="1"/>
</dbReference>
<dbReference type="SMART" id="SM00902">
    <property type="entry name" value="Fe_hyd_SSU"/>
    <property type="match status" value="1"/>
</dbReference>
<evidence type="ECO:0000256" key="4">
    <source>
        <dbReference type="ARBA" id="ARBA00022485"/>
    </source>
</evidence>
<dbReference type="Gene3D" id="3.40.950.10">
    <property type="entry name" value="Fe-only Hydrogenase (Larger Subunit), Chain L, domain 3"/>
    <property type="match status" value="1"/>
</dbReference>
<dbReference type="GO" id="GO:0051537">
    <property type="term" value="F:2 iron, 2 sulfur cluster binding"/>
    <property type="evidence" value="ECO:0007669"/>
    <property type="project" value="UniProtKB-KW"/>
</dbReference>
<dbReference type="InterPro" id="IPR017896">
    <property type="entry name" value="4Fe4S_Fe-S-bd"/>
</dbReference>
<dbReference type="NCBIfam" id="TIGR02512">
    <property type="entry name" value="FeFe_hydrog_A"/>
    <property type="match status" value="1"/>
</dbReference>
<dbReference type="InterPro" id="IPR036010">
    <property type="entry name" value="2Fe-2S_ferredoxin-like_sf"/>
</dbReference>
<dbReference type="SUPFAM" id="SSF54862">
    <property type="entry name" value="4Fe-4S ferredoxins"/>
    <property type="match status" value="1"/>
</dbReference>
<dbReference type="PROSITE" id="PS51379">
    <property type="entry name" value="4FE4S_FER_2"/>
    <property type="match status" value="2"/>
</dbReference>
<keyword evidence="12" id="KW-0472">Membrane</keyword>
<evidence type="ECO:0000256" key="1">
    <source>
        <dbReference type="ARBA" id="ARBA00001966"/>
    </source>
</evidence>
<dbReference type="EMBL" id="FONL01000036">
    <property type="protein sequence ID" value="SFE91220.1"/>
    <property type="molecule type" value="Genomic_DNA"/>
</dbReference>
<dbReference type="STRING" id="1123323.SAMN05216245_1363"/>
<dbReference type="PROSITE" id="PS51085">
    <property type="entry name" value="2FE2S_FER_2"/>
    <property type="match status" value="1"/>
</dbReference>
<dbReference type="FunFam" id="3.10.20.740:FF:000004">
    <property type="entry name" value="NADH-quinone oxidoreductase"/>
    <property type="match status" value="1"/>
</dbReference>
<dbReference type="FunFam" id="3.30.70.20:FF:000035">
    <property type="entry name" value="Iron hydrogenase 1"/>
    <property type="match status" value="1"/>
</dbReference>
<dbReference type="InterPro" id="IPR036991">
    <property type="entry name" value="Fe_hydrogenase_ssu_sf"/>
</dbReference>
<keyword evidence="9" id="KW-0408">Iron</keyword>
<gene>
    <name evidence="17" type="ORF">SAMN05216245_1363</name>
</gene>
<name>A0A1I2EG47_9FIRM</name>
<keyword evidence="6" id="KW-0479">Metal-binding</keyword>
<sequence>MVNIIIDGKKLQARDNVTILQAARENGFSIPTLCYLEGLNEIGACRLCLVEVKGQQRLVSSCNTKVKEGMEISTRSAKVRMARRLNVELILSQHNCNCPSCPRNGNCQLQKVAAQLGVNVESYPKKLKQEAWNNNFPLNRDETKCVKCMRCIQVCDQVQNMHVWDLVNTGKRTRVGMVQNTCTLCGQCITHCPVAALSARDDTEKIWNAISDPEKIVIVQPAPAVRTAWAEEANVPREMATPEKLAAALRHLGFDYVFDTNFSADLTIMEESAELIEHLTHAGKYPAPMFTSCCPGWIRFLKKEYPEMVHYMSTSKSPMSMFSAIAKSYYAKLLDVSPEKIVCVAVMPCVAKKYEADVPEVNSEPGIKDTDYVITTRELVRMLKAANVDVAKLKPEPFDKPLGEGTGGAVIFGTTGGVMEAAVRNAYYMLTGKNPPNPDNFIQWKWLNRWRETEFTVAGVTVRIAVTSGLGCARDLVEAIKNGSVHYDFVEVMACPGGCSGGGGQPIHEGEELAWERGNYLKDLDKRSKLRVSYENPYIQELYKNFLDKPLSETAEHYLHTNQVNWTMTD</sequence>
<dbReference type="InterPro" id="IPR003149">
    <property type="entry name" value="Fe_hydrogenase_ssu"/>
</dbReference>
<dbReference type="Pfam" id="PF10588">
    <property type="entry name" value="NADH-G_4Fe-4S_3"/>
    <property type="match status" value="1"/>
</dbReference>
<dbReference type="SUPFAM" id="SSF54292">
    <property type="entry name" value="2Fe-2S ferredoxin-like"/>
    <property type="match status" value="1"/>
</dbReference>
<keyword evidence="18" id="KW-1185">Reference proteome</keyword>
<keyword evidence="4" id="KW-0004">4Fe-4S</keyword>
<keyword evidence="11" id="KW-0520">NAD</keyword>
<evidence type="ECO:0000256" key="6">
    <source>
        <dbReference type="ARBA" id="ARBA00022723"/>
    </source>
</evidence>
<evidence type="ECO:0000259" key="14">
    <source>
        <dbReference type="PROSITE" id="PS51085"/>
    </source>
</evidence>
<keyword evidence="7" id="KW-0677">Repeat</keyword>
<evidence type="ECO:0000259" key="15">
    <source>
        <dbReference type="PROSITE" id="PS51379"/>
    </source>
</evidence>
<dbReference type="GO" id="GO:0016020">
    <property type="term" value="C:membrane"/>
    <property type="evidence" value="ECO:0007669"/>
    <property type="project" value="UniProtKB-SubCell"/>
</dbReference>
<dbReference type="SMART" id="SM00929">
    <property type="entry name" value="NADH-G_4Fe-4S_3"/>
    <property type="match status" value="1"/>
</dbReference>
<evidence type="ECO:0000259" key="16">
    <source>
        <dbReference type="PROSITE" id="PS51839"/>
    </source>
</evidence>
<dbReference type="InterPro" id="IPR019574">
    <property type="entry name" value="NADH_UbQ_OxRdtase_Gsu_4Fe4S-bd"/>
</dbReference>
<dbReference type="AlphaFoldDB" id="A0A1I2EG47"/>
<dbReference type="Proteomes" id="UP000198896">
    <property type="component" value="Unassembled WGS sequence"/>
</dbReference>
<dbReference type="InterPro" id="IPR001041">
    <property type="entry name" value="2Fe-2S_ferredoxin-type"/>
</dbReference>
<dbReference type="Gene3D" id="3.30.70.20">
    <property type="match status" value="1"/>
</dbReference>
<evidence type="ECO:0000256" key="13">
    <source>
        <dbReference type="ARBA" id="ARBA00034078"/>
    </source>
</evidence>
<feature type="domain" description="2Fe-2S ferredoxin-type" evidence="14">
    <location>
        <begin position="1"/>
        <end position="78"/>
    </location>
</feature>
<dbReference type="PANTHER" id="PTHR11615">
    <property type="entry name" value="NITRATE, FORMATE, IRON DEHYDROGENASE"/>
    <property type="match status" value="1"/>
</dbReference>
<evidence type="ECO:0000256" key="7">
    <source>
        <dbReference type="ARBA" id="ARBA00022737"/>
    </source>
</evidence>
<dbReference type="GO" id="GO:0008901">
    <property type="term" value="F:ferredoxin hydrogenase activity"/>
    <property type="evidence" value="ECO:0007669"/>
    <property type="project" value="InterPro"/>
</dbReference>
<dbReference type="InterPro" id="IPR000283">
    <property type="entry name" value="NADH_UbQ_OxRdtase_75kDa_su_CS"/>
</dbReference>
<evidence type="ECO:0000313" key="18">
    <source>
        <dbReference type="Proteomes" id="UP000198896"/>
    </source>
</evidence>
<protein>
    <submittedName>
        <fullName evidence="17">NADH-quinone oxidoreductase subunit G</fullName>
    </submittedName>
</protein>
<dbReference type="Pfam" id="PF02906">
    <property type="entry name" value="Fe_hyd_lg_C"/>
    <property type="match status" value="1"/>
</dbReference>
<comment type="cofactor">
    <cofactor evidence="13">
        <name>[2Fe-2S] cluster</name>
        <dbReference type="ChEBI" id="CHEBI:190135"/>
    </cofactor>
</comment>
<dbReference type="Gene3D" id="3.40.50.1780">
    <property type="match status" value="1"/>
</dbReference>
<dbReference type="OrthoDB" id="9803192at2"/>
<comment type="similarity">
    <text evidence="3">Belongs to the complex I 75 kDa subunit family.</text>
</comment>
<feature type="domain" description="4Fe-4S ferredoxin-type" evidence="15">
    <location>
        <begin position="173"/>
        <end position="202"/>
    </location>
</feature>
<reference evidence="17 18" key="1">
    <citation type="submission" date="2016-10" db="EMBL/GenBank/DDBJ databases">
        <authorList>
            <person name="de Groot N.N."/>
        </authorList>
    </citation>
    <scope>NUCLEOTIDE SEQUENCE [LARGE SCALE GENOMIC DNA]</scope>
    <source>
        <strain evidence="17 18">DSM 9236</strain>
    </source>
</reference>